<evidence type="ECO:0000256" key="3">
    <source>
        <dbReference type="ARBA" id="ARBA00023015"/>
    </source>
</evidence>
<keyword evidence="5" id="KW-0804">Transcription</keyword>
<dbReference type="InterPro" id="IPR008502">
    <property type="entry name" value="Prolamin-like"/>
</dbReference>
<protein>
    <recommendedName>
        <fullName evidence="8">WRKY domain-containing protein</fullName>
    </recommendedName>
</protein>
<dbReference type="AlphaFoldDB" id="A0A426ZBV7"/>
<evidence type="ECO:0000256" key="1">
    <source>
        <dbReference type="ARBA" id="ARBA00004123"/>
    </source>
</evidence>
<evidence type="ECO:0000313" key="9">
    <source>
        <dbReference type="EMBL" id="RRT61416.1"/>
    </source>
</evidence>
<dbReference type="Pfam" id="PF05617">
    <property type="entry name" value="Prolamin_like"/>
    <property type="match status" value="1"/>
</dbReference>
<dbReference type="PROSITE" id="PS50811">
    <property type="entry name" value="WRKY"/>
    <property type="match status" value="1"/>
</dbReference>
<keyword evidence="2" id="KW-0732">Signal</keyword>
<evidence type="ECO:0000256" key="7">
    <source>
        <dbReference type="SAM" id="MobiDB-lite"/>
    </source>
</evidence>
<name>A0A426ZBV7_ENSVE</name>
<keyword evidence="4" id="KW-0238">DNA-binding</keyword>
<feature type="compositionally biased region" description="Basic and acidic residues" evidence="7">
    <location>
        <begin position="187"/>
        <end position="200"/>
    </location>
</feature>
<dbReference type="InterPro" id="IPR036576">
    <property type="entry name" value="WRKY_dom_sf"/>
</dbReference>
<reference evidence="9 10" key="1">
    <citation type="journal article" date="2014" name="Agronomy (Basel)">
        <title>A Draft Genome Sequence for Ensete ventricosum, the Drought-Tolerant Tree Against Hunger.</title>
        <authorList>
            <person name="Harrison J."/>
            <person name="Moore K.A."/>
            <person name="Paszkiewicz K."/>
            <person name="Jones T."/>
            <person name="Grant M."/>
            <person name="Ambacheew D."/>
            <person name="Muzemil S."/>
            <person name="Studholme D.J."/>
        </authorList>
    </citation>
    <scope>NUCLEOTIDE SEQUENCE [LARGE SCALE GENOMIC DNA]</scope>
</reference>
<dbReference type="PANTHER" id="PTHR31429:SF59">
    <property type="entry name" value="WRKY TRANSCRIPTION FACTOR 47-RELATED"/>
    <property type="match status" value="1"/>
</dbReference>
<comment type="caution">
    <text evidence="9">The sequence shown here is derived from an EMBL/GenBank/DDBJ whole genome shotgun (WGS) entry which is preliminary data.</text>
</comment>
<evidence type="ECO:0000313" key="10">
    <source>
        <dbReference type="Proteomes" id="UP000287651"/>
    </source>
</evidence>
<organism evidence="9 10">
    <name type="scientific">Ensete ventricosum</name>
    <name type="common">Abyssinian banana</name>
    <name type="synonym">Musa ensete</name>
    <dbReference type="NCBI Taxonomy" id="4639"/>
    <lineage>
        <taxon>Eukaryota</taxon>
        <taxon>Viridiplantae</taxon>
        <taxon>Streptophyta</taxon>
        <taxon>Embryophyta</taxon>
        <taxon>Tracheophyta</taxon>
        <taxon>Spermatophyta</taxon>
        <taxon>Magnoliopsida</taxon>
        <taxon>Liliopsida</taxon>
        <taxon>Zingiberales</taxon>
        <taxon>Musaceae</taxon>
        <taxon>Ensete</taxon>
    </lineage>
</organism>
<evidence type="ECO:0000256" key="6">
    <source>
        <dbReference type="ARBA" id="ARBA00023242"/>
    </source>
</evidence>
<evidence type="ECO:0000256" key="4">
    <source>
        <dbReference type="ARBA" id="ARBA00023125"/>
    </source>
</evidence>
<dbReference type="GO" id="GO:0005634">
    <property type="term" value="C:nucleus"/>
    <property type="evidence" value="ECO:0007669"/>
    <property type="project" value="UniProtKB-SubCell"/>
</dbReference>
<evidence type="ECO:0000259" key="8">
    <source>
        <dbReference type="PROSITE" id="PS50811"/>
    </source>
</evidence>
<evidence type="ECO:0000256" key="2">
    <source>
        <dbReference type="ARBA" id="ARBA00022729"/>
    </source>
</evidence>
<feature type="region of interest" description="Disordered" evidence="7">
    <location>
        <begin position="31"/>
        <end position="214"/>
    </location>
</feature>
<feature type="compositionally biased region" description="Basic and acidic residues" evidence="7">
    <location>
        <begin position="84"/>
        <end position="101"/>
    </location>
</feature>
<feature type="domain" description="WRKY" evidence="8">
    <location>
        <begin position="208"/>
        <end position="247"/>
    </location>
</feature>
<keyword evidence="3" id="KW-0805">Transcription regulation</keyword>
<feature type="compositionally biased region" description="Basic and acidic residues" evidence="7">
    <location>
        <begin position="142"/>
        <end position="153"/>
    </location>
</feature>
<accession>A0A426ZBV7</accession>
<dbReference type="Gene3D" id="2.20.25.80">
    <property type="entry name" value="WRKY domain"/>
    <property type="match status" value="1"/>
</dbReference>
<evidence type="ECO:0000256" key="5">
    <source>
        <dbReference type="ARBA" id="ARBA00023163"/>
    </source>
</evidence>
<dbReference type="Proteomes" id="UP000287651">
    <property type="component" value="Unassembled WGS sequence"/>
</dbReference>
<comment type="subcellular location">
    <subcellularLocation>
        <location evidence="1">Nucleus</location>
    </subcellularLocation>
</comment>
<sequence>MARPHEMQLLRFEDRIEHTCTITEVDFFSQDHRQAIAEAEASPASPKDHQREKAEEEEEEEGNSPAHELSDLDPSNGVVPSQRGKPEIEKHAGSANKELHRPAHPASSRNATKGSTRDSTRTELLAHQFMEPGPTRLLNTGEHQDDGDGEHSSSRNKSSSDRGVLPFPQRHLTHVDASSEHMSSSWEEGKSPKLMQERSTDTAPEAPCRRARVSVRARSDAPMVQRCAEDKTILVTTYEGNHNHPLPPAATVMANTTSSAAAMLLSGSTTSEDSLMAPAVGSFLHPSPYASTMAALSASAPFPTITLDLTQTANQLQLLQRAQQHPMVPLSMYDLPQKLPGLMVGPQASPPFRPRQQSMIDTVTAAITTDPNFTAALAAAITSVMGAPGTTDGASGSNAASIAPAIVPESPHVVSRSLFSMALFPKLFLTVLFLTISALAVIPDFTEARTGVQQPQLVERLQSDGLKVCWDSLMELRSCTGEVILFFLNGETYLGPSCCRAIRVIVHHCWAAEVMLAALGFTPQEGDVLRGYCDAEASAGASPPPPPPVAYAPLPEHLVH</sequence>
<dbReference type="EMBL" id="AMZH03007390">
    <property type="protein sequence ID" value="RRT61416.1"/>
    <property type="molecule type" value="Genomic_DNA"/>
</dbReference>
<dbReference type="PANTHER" id="PTHR31429">
    <property type="entry name" value="WRKY TRANSCRIPTION FACTOR 36-RELATED"/>
    <property type="match status" value="1"/>
</dbReference>
<dbReference type="GO" id="GO:0043565">
    <property type="term" value="F:sequence-specific DNA binding"/>
    <property type="evidence" value="ECO:0007669"/>
    <property type="project" value="InterPro"/>
</dbReference>
<dbReference type="InterPro" id="IPR044810">
    <property type="entry name" value="WRKY_plant"/>
</dbReference>
<gene>
    <name evidence="9" type="ORF">B296_00024119</name>
</gene>
<dbReference type="InterPro" id="IPR003657">
    <property type="entry name" value="WRKY_dom"/>
</dbReference>
<keyword evidence="6" id="KW-0539">Nucleus</keyword>
<proteinExistence type="predicted"/>
<dbReference type="GO" id="GO:0003700">
    <property type="term" value="F:DNA-binding transcription factor activity"/>
    <property type="evidence" value="ECO:0007669"/>
    <property type="project" value="InterPro"/>
</dbReference>